<feature type="transmembrane region" description="Helical" evidence="2">
    <location>
        <begin position="136"/>
        <end position="156"/>
    </location>
</feature>
<evidence type="ECO:0000313" key="4">
    <source>
        <dbReference type="EMBL" id="AAW45205.1"/>
    </source>
</evidence>
<dbReference type="OMA" id="LEDTHAI"/>
<sequence>MENSWAALAALGILIQLSVQQKVLRTVWLLLNVNDTFRALRLVRANGRRIGVNTRRKSMRGALVCWIIYLIGTTLSPLSSTLLGWIPLYSPIKSILGCCFLIMRLSCSVAIFKSLVPLVKPYETPIDITVHLFESLFILVFHFGVQIPIIHAAAWIKSVGEVNFKLPIEILQRWRRQLLSSFTTVSLPKAIRRLSNSKDTPSQIVTLPTPPRSAPSSPTATQTSPAHPSTRSRQPRQPKRKPLQPIVISPTPSPPPPPAPAPVLVFAPSTPVRRMAMGEPAVVKKNGFLDVEREVEVRRSPRKNKGKRKDNATEAQREPEKDMEVEDDSQRVKSKKRVREEEQQLQPRLTKSIAISHTMNRPGMNKRSVKRAEIQPSKSGIKKSVSGLKRGATMSNVSDLHAGKGMEDVEITVREPKHPRLPPSRSVVSLSERNVPFETSLPKFIDKALPLQQPTSVPIAATRTREPQTLTFSTSTRRMQESAPNGVAEPEKPLISAAGRARAAKAKAKALTREEEDRKGAGEKRKAAGGGQREGAGKKARVM</sequence>
<evidence type="ECO:0000313" key="5">
    <source>
        <dbReference type="Proteomes" id="UP000002149"/>
    </source>
</evidence>
<feature type="chain" id="PRO_5004258536" evidence="3">
    <location>
        <begin position="21"/>
        <end position="543"/>
    </location>
</feature>
<dbReference type="Proteomes" id="UP000002149">
    <property type="component" value="Chromosome 8"/>
</dbReference>
<keyword evidence="2" id="KW-0812">Transmembrane</keyword>
<organism evidence="4 5">
    <name type="scientific">Cryptococcus deneoformans (strain JEC21 / ATCC MYA-565)</name>
    <name type="common">Cryptococcus neoformans var. neoformans serotype D</name>
    <dbReference type="NCBI Taxonomy" id="214684"/>
    <lineage>
        <taxon>Eukaryota</taxon>
        <taxon>Fungi</taxon>
        <taxon>Dikarya</taxon>
        <taxon>Basidiomycota</taxon>
        <taxon>Agaricomycotina</taxon>
        <taxon>Tremellomycetes</taxon>
        <taxon>Tremellales</taxon>
        <taxon>Cryptococcaceae</taxon>
        <taxon>Cryptococcus</taxon>
        <taxon>Cryptococcus neoformans species complex</taxon>
    </lineage>
</organism>
<dbReference type="EMBL" id="AE017348">
    <property type="protein sequence ID" value="AAW45205.1"/>
    <property type="molecule type" value="Genomic_DNA"/>
</dbReference>
<feature type="region of interest" description="Disordered" evidence="1">
    <location>
        <begin position="196"/>
        <end position="262"/>
    </location>
</feature>
<dbReference type="PaxDb" id="214684-Q5KD65"/>
<evidence type="ECO:0000256" key="1">
    <source>
        <dbReference type="SAM" id="MobiDB-lite"/>
    </source>
</evidence>
<dbReference type="AlphaFoldDB" id="Q5KD65"/>
<feature type="compositionally biased region" description="Polar residues" evidence="1">
    <location>
        <begin position="344"/>
        <end position="359"/>
    </location>
</feature>
<feature type="compositionally biased region" description="Pro residues" evidence="1">
    <location>
        <begin position="251"/>
        <end position="261"/>
    </location>
</feature>
<feature type="compositionally biased region" description="Polar residues" evidence="1">
    <location>
        <begin position="467"/>
        <end position="477"/>
    </location>
</feature>
<keyword evidence="3" id="KW-0732">Signal</keyword>
<reference evidence="4 5" key="1">
    <citation type="journal article" date="2005" name="Science">
        <title>The genome of the basidiomycetous yeast and human pathogen Cryptococcus neoformans.</title>
        <authorList>
            <person name="Loftus B.J."/>
            <person name="Fung E."/>
            <person name="Roncaglia P."/>
            <person name="Rowley D."/>
            <person name="Amedeo P."/>
            <person name="Bruno D."/>
            <person name="Vamathevan J."/>
            <person name="Miranda M."/>
            <person name="Anderson I.J."/>
            <person name="Fraser J.A."/>
            <person name="Allen J.E."/>
            <person name="Bosdet I.E."/>
            <person name="Brent M.R."/>
            <person name="Chiu R."/>
            <person name="Doering T.L."/>
            <person name="Donlin M.J."/>
            <person name="D'Souza C.A."/>
            <person name="Fox D.S."/>
            <person name="Grinberg V."/>
            <person name="Fu J."/>
            <person name="Fukushima M."/>
            <person name="Haas B.J."/>
            <person name="Huang J.C."/>
            <person name="Janbon G."/>
            <person name="Jones S.J."/>
            <person name="Koo H.L."/>
            <person name="Krzywinski M.I."/>
            <person name="Kwon-Chung J.K."/>
            <person name="Lengeler K.B."/>
            <person name="Maiti R."/>
            <person name="Marra M.A."/>
            <person name="Marra R.E."/>
            <person name="Mathewson C.A."/>
            <person name="Mitchell T.G."/>
            <person name="Pertea M."/>
            <person name="Riggs F.R."/>
            <person name="Salzberg S.L."/>
            <person name="Schein J.E."/>
            <person name="Shvartsbeyn A."/>
            <person name="Shin H."/>
            <person name="Shumway M."/>
            <person name="Specht C.A."/>
            <person name="Suh B.B."/>
            <person name="Tenney A."/>
            <person name="Utterback T.R."/>
            <person name="Wickes B.L."/>
            <person name="Wortman J.R."/>
            <person name="Wye N.H."/>
            <person name="Kronstad J.W."/>
            <person name="Lodge J.K."/>
            <person name="Heitman J."/>
            <person name="Davis R.W."/>
            <person name="Fraser C.M."/>
            <person name="Hyman R.W."/>
        </authorList>
    </citation>
    <scope>NUCLEOTIDE SEQUENCE [LARGE SCALE GENOMIC DNA]</scope>
    <source>
        <strain evidence="5">JEC21 / ATCC MYA-565</strain>
    </source>
</reference>
<feature type="transmembrane region" description="Helical" evidence="2">
    <location>
        <begin position="66"/>
        <end position="88"/>
    </location>
</feature>
<feature type="compositionally biased region" description="Basic and acidic residues" evidence="1">
    <location>
        <begin position="511"/>
        <end position="526"/>
    </location>
</feature>
<dbReference type="HOGENOM" id="CLU_498757_0_0_1"/>
<feature type="compositionally biased region" description="Polar residues" evidence="1">
    <location>
        <begin position="197"/>
        <end position="206"/>
    </location>
</feature>
<keyword evidence="2" id="KW-1133">Transmembrane helix</keyword>
<feature type="region of interest" description="Disordered" evidence="1">
    <location>
        <begin position="456"/>
        <end position="543"/>
    </location>
</feature>
<accession>Q5KD65</accession>
<feature type="region of interest" description="Disordered" evidence="1">
    <location>
        <begin position="296"/>
        <end position="403"/>
    </location>
</feature>
<evidence type="ECO:0000256" key="2">
    <source>
        <dbReference type="SAM" id="Phobius"/>
    </source>
</evidence>
<evidence type="ECO:0000256" key="3">
    <source>
        <dbReference type="SAM" id="SignalP"/>
    </source>
</evidence>
<accession>Q55LM8</accession>
<feature type="compositionally biased region" description="Low complexity" evidence="1">
    <location>
        <begin position="214"/>
        <end position="232"/>
    </location>
</feature>
<feature type="signal peptide" evidence="3">
    <location>
        <begin position="1"/>
        <end position="20"/>
    </location>
</feature>
<feature type="transmembrane region" description="Helical" evidence="2">
    <location>
        <begin position="95"/>
        <end position="116"/>
    </location>
</feature>
<gene>
    <name evidence="4" type="ordered locus">CNH03450</name>
</gene>
<dbReference type="KEGG" id="cne:CNH03450"/>
<dbReference type="eggNOG" id="ENOG502S8HC">
    <property type="taxonomic scope" value="Eukaryota"/>
</dbReference>
<feature type="compositionally biased region" description="Basic and acidic residues" evidence="1">
    <location>
        <begin position="309"/>
        <end position="322"/>
    </location>
</feature>
<protein>
    <submittedName>
        <fullName evidence="4">Uncharacterized protein</fullName>
    </submittedName>
</protein>
<keyword evidence="2" id="KW-0472">Membrane</keyword>
<keyword evidence="5" id="KW-1185">Reference proteome</keyword>
<dbReference type="RefSeq" id="XP_572512.1">
    <property type="nucleotide sequence ID" value="XM_572512.2"/>
</dbReference>
<feature type="compositionally biased region" description="Basic residues" evidence="1">
    <location>
        <begin position="233"/>
        <end position="242"/>
    </location>
</feature>
<dbReference type="GeneID" id="3259344"/>
<dbReference type="OrthoDB" id="434647at2759"/>
<name>Q5KD65_CRYD1</name>
<dbReference type="InParanoid" id="Q5KD65"/>
<proteinExistence type="predicted"/>
<dbReference type="VEuPathDB" id="FungiDB:CNH03450"/>